<evidence type="ECO:0000313" key="5">
    <source>
        <dbReference type="Proteomes" id="UP000004259"/>
    </source>
</evidence>
<evidence type="ECO:0000256" key="1">
    <source>
        <dbReference type="SAM" id="MobiDB-lite"/>
    </source>
</evidence>
<keyword evidence="2" id="KW-0812">Transmembrane</keyword>
<gene>
    <name evidence="4" type="ORF">CUS_7114</name>
</gene>
<accession>E9SDU8</accession>
<feature type="compositionally biased region" description="Basic and acidic residues" evidence="1">
    <location>
        <begin position="106"/>
        <end position="115"/>
    </location>
</feature>
<feature type="region of interest" description="Disordered" evidence="1">
    <location>
        <begin position="1"/>
        <end position="52"/>
    </location>
</feature>
<dbReference type="EMBL" id="ADKM02000091">
    <property type="protein sequence ID" value="EGC02636.1"/>
    <property type="molecule type" value="Genomic_DNA"/>
</dbReference>
<evidence type="ECO:0000256" key="2">
    <source>
        <dbReference type="SAM" id="Phobius"/>
    </source>
</evidence>
<proteinExistence type="predicted"/>
<feature type="region of interest" description="Disordered" evidence="1">
    <location>
        <begin position="103"/>
        <end position="136"/>
    </location>
</feature>
<feature type="compositionally biased region" description="Acidic residues" evidence="1">
    <location>
        <begin position="125"/>
        <end position="134"/>
    </location>
</feature>
<protein>
    <submittedName>
        <fullName evidence="4">SH3 domain protein</fullName>
    </submittedName>
</protein>
<dbReference type="Gene3D" id="2.30.30.40">
    <property type="entry name" value="SH3 Domains"/>
    <property type="match status" value="1"/>
</dbReference>
<name>E9SDU8_RUMAL</name>
<dbReference type="Pfam" id="PF08239">
    <property type="entry name" value="SH3_3"/>
    <property type="match status" value="1"/>
</dbReference>
<evidence type="ECO:0000259" key="3">
    <source>
        <dbReference type="Pfam" id="PF08239"/>
    </source>
</evidence>
<feature type="domain" description="SH3b" evidence="3">
    <location>
        <begin position="149"/>
        <end position="191"/>
    </location>
</feature>
<sequence length="198" mass="22509">MPENNQYRNNHTQRPQQGQPNRTRPYPQQQRQGAGRQTPRKTKRQREKEAALSSAVKGIIAIMVTFLIVVIVIMLFWKNLFTGAETGKKETGVITSTEYIPPETKTATERTDTTKASKKKTTKTEEEEEEEDENTQTIKCTGAVLLHPEPTSSSSTIDTIPAGAEVKFYRNENNWFFVEYNGKQGYAWGNYFTAPVEN</sequence>
<keyword evidence="2" id="KW-1133">Transmembrane helix</keyword>
<dbReference type="RefSeq" id="WP_002850615.1">
    <property type="nucleotide sequence ID" value="NZ_ADKM02000091.1"/>
</dbReference>
<dbReference type="InterPro" id="IPR003646">
    <property type="entry name" value="SH3-like_bac-type"/>
</dbReference>
<keyword evidence="2" id="KW-0472">Membrane</keyword>
<dbReference type="eggNOG" id="COG3103">
    <property type="taxonomic scope" value="Bacteria"/>
</dbReference>
<dbReference type="Proteomes" id="UP000004259">
    <property type="component" value="Unassembled WGS sequence"/>
</dbReference>
<evidence type="ECO:0000313" key="4">
    <source>
        <dbReference type="EMBL" id="EGC02636.1"/>
    </source>
</evidence>
<dbReference type="OrthoDB" id="1820834at2"/>
<dbReference type="AlphaFoldDB" id="E9SDU8"/>
<reference evidence="4 5" key="1">
    <citation type="submission" date="2011-02" db="EMBL/GenBank/DDBJ databases">
        <authorList>
            <person name="Nelson K.E."/>
            <person name="Sutton G."/>
            <person name="Torralba M."/>
            <person name="Durkin S."/>
            <person name="Harkins D."/>
            <person name="Montgomery R."/>
            <person name="Ziemer C."/>
            <person name="Klaassens E."/>
            <person name="Ocuiv P."/>
            <person name="Morrison M."/>
        </authorList>
    </citation>
    <scope>NUCLEOTIDE SEQUENCE [LARGE SCALE GENOMIC DNA]</scope>
    <source>
        <strain evidence="4 5">8</strain>
    </source>
</reference>
<organism evidence="4 5">
    <name type="scientific">Ruminococcus albus 8</name>
    <dbReference type="NCBI Taxonomy" id="246199"/>
    <lineage>
        <taxon>Bacteria</taxon>
        <taxon>Bacillati</taxon>
        <taxon>Bacillota</taxon>
        <taxon>Clostridia</taxon>
        <taxon>Eubacteriales</taxon>
        <taxon>Oscillospiraceae</taxon>
        <taxon>Ruminococcus</taxon>
    </lineage>
</organism>
<feature type="compositionally biased region" description="Polar residues" evidence="1">
    <location>
        <begin position="1"/>
        <end position="32"/>
    </location>
</feature>
<keyword evidence="5" id="KW-1185">Reference proteome</keyword>
<feature type="transmembrane region" description="Helical" evidence="2">
    <location>
        <begin position="50"/>
        <end position="77"/>
    </location>
</feature>
<comment type="caution">
    <text evidence="4">The sequence shown here is derived from an EMBL/GenBank/DDBJ whole genome shotgun (WGS) entry which is preliminary data.</text>
</comment>